<comment type="cofactor">
    <cofactor evidence="1">
        <name>Mg(2+)</name>
        <dbReference type="ChEBI" id="CHEBI:18420"/>
    </cofactor>
</comment>
<dbReference type="SUPFAM" id="SSF56322">
    <property type="entry name" value="ADC synthase"/>
    <property type="match status" value="1"/>
</dbReference>
<dbReference type="EC" id="4.1.3.27" evidence="5"/>
<evidence type="ECO:0000259" key="15">
    <source>
        <dbReference type="Pfam" id="PF00425"/>
    </source>
</evidence>
<dbReference type="PRINTS" id="PR00095">
    <property type="entry name" value="ANTSNTHASEI"/>
</dbReference>
<comment type="function">
    <text evidence="13">Part of a heterotetrameric complex that catalyzes the two-step biosynthesis of anthranilate, an intermediate in the biosynthesis of L-tryptophan. In the first step, the glutamine-binding beta subunit (TrpG) of anthranilate synthase (AS) provides the glutamine amidotransferase activity which generates ammonia as a substrate that, along with chorismate, is used in the second step, catalyzed by the large alpha subunit of AS (TrpE) to produce anthranilate. In the absence of TrpG, TrpE can synthesize anthranilate directly from chorismate and high concentrations of ammonia.</text>
</comment>
<feature type="domain" description="Chorismate-utilising enzyme C-terminal" evidence="15">
    <location>
        <begin position="253"/>
        <end position="511"/>
    </location>
</feature>
<name>A0ABW2SLS7_9ACTO</name>
<dbReference type="Pfam" id="PF00425">
    <property type="entry name" value="Chorismate_bind"/>
    <property type="match status" value="1"/>
</dbReference>
<evidence type="ECO:0000256" key="2">
    <source>
        <dbReference type="ARBA" id="ARBA00004873"/>
    </source>
</evidence>
<evidence type="ECO:0000256" key="1">
    <source>
        <dbReference type="ARBA" id="ARBA00001946"/>
    </source>
</evidence>
<dbReference type="PANTHER" id="PTHR11236:SF46">
    <property type="entry name" value="ANTHRANILATE SYNTHASE COMPONENT 1"/>
    <property type="match status" value="1"/>
</dbReference>
<evidence type="ECO:0000256" key="9">
    <source>
        <dbReference type="ARBA" id="ARBA00022822"/>
    </source>
</evidence>
<dbReference type="InterPro" id="IPR015890">
    <property type="entry name" value="Chorismate_C"/>
</dbReference>
<comment type="subunit">
    <text evidence="4">Heterotetramer consisting of two non-identical subunits: a beta subunit (TrpG) and a large alpha subunit (TrpE).</text>
</comment>
<evidence type="ECO:0000256" key="12">
    <source>
        <dbReference type="ARBA" id="ARBA00023239"/>
    </source>
</evidence>
<dbReference type="RefSeq" id="WP_380972568.1">
    <property type="nucleotide sequence ID" value="NZ_JBHTEF010000001.1"/>
</dbReference>
<keyword evidence="12" id="KW-0456">Lyase</keyword>
<evidence type="ECO:0000256" key="14">
    <source>
        <dbReference type="ARBA" id="ARBA00047683"/>
    </source>
</evidence>
<comment type="caution">
    <text evidence="17">The sequence shown here is derived from an EMBL/GenBank/DDBJ whole genome shotgun (WGS) entry which is preliminary data.</text>
</comment>
<comment type="pathway">
    <text evidence="2">Amino-acid biosynthesis; L-tryptophan biosynthesis; L-tryptophan from chorismate: step 1/5.</text>
</comment>
<dbReference type="Proteomes" id="UP001596527">
    <property type="component" value="Unassembled WGS sequence"/>
</dbReference>
<feature type="domain" description="Anthranilate synthase component I N-terminal" evidence="16">
    <location>
        <begin position="44"/>
        <end position="182"/>
    </location>
</feature>
<evidence type="ECO:0000256" key="11">
    <source>
        <dbReference type="ARBA" id="ARBA00023141"/>
    </source>
</evidence>
<organism evidence="17 18">
    <name type="scientific">Schaalia naturae</name>
    <dbReference type="NCBI Taxonomy" id="635203"/>
    <lineage>
        <taxon>Bacteria</taxon>
        <taxon>Bacillati</taxon>
        <taxon>Actinomycetota</taxon>
        <taxon>Actinomycetes</taxon>
        <taxon>Actinomycetales</taxon>
        <taxon>Actinomycetaceae</taxon>
        <taxon>Schaalia</taxon>
    </lineage>
</organism>
<dbReference type="Pfam" id="PF04715">
    <property type="entry name" value="Anth_synt_I_N"/>
    <property type="match status" value="1"/>
</dbReference>
<keyword evidence="7" id="KW-0028">Amino-acid biosynthesis</keyword>
<sequence length="545" mass="57403">MTGAPAPDVTGLEWGATWPTREGFRALARTRRVIPVARRVLADELSAVGVYRQLAQDRPGTYILESAEHDGAWGRWSFIGAGSAGAIVARDGRASWQGAHPAGALREGTLLEVLHSALATLRADPLPGLPPLTGALVGSLGWGIIPEWEPTLAADAPHETDVPDAVLCLATEVAAIDHSDGSMWLIAIAWNMDGSAARVDAAYEGALARLDAMSERLSSPLRPAVLGVRGLTGPAGGEGVPAEPPVVHHRSTREAYEASVRAAKRAIRDGEVFQVVVSQRADVATDASGLDVYRVLRTVNPSPYMYYLRLPDGRGGDYEVVGSSPETLMRTEGERVWTYPIAGSRPRGATRAEDQALAEELLADPKELSEHVMLVDLARNDLSKVCVPATIEVSTLMEIKRYSHIQHISSTVTGLLRPGVDALDCLVATFPAGTLSGAPKPRAIRLIDQMEPAARGVYGGVVGYFDLSGDADLAIAIRTACLRGGVASVQAGAGLVADSVPATEYEETRNKAAAALSSVLRASMLATVCADPDDGPDSGGGRDRG</sequence>
<evidence type="ECO:0000259" key="16">
    <source>
        <dbReference type="Pfam" id="PF04715"/>
    </source>
</evidence>
<evidence type="ECO:0000256" key="10">
    <source>
        <dbReference type="ARBA" id="ARBA00022842"/>
    </source>
</evidence>
<gene>
    <name evidence="17" type="ORF">ACFQWG_04605</name>
</gene>
<comment type="catalytic activity">
    <reaction evidence="14">
        <text>chorismate + L-glutamine = anthranilate + pyruvate + L-glutamate + H(+)</text>
        <dbReference type="Rhea" id="RHEA:21732"/>
        <dbReference type="ChEBI" id="CHEBI:15361"/>
        <dbReference type="ChEBI" id="CHEBI:15378"/>
        <dbReference type="ChEBI" id="CHEBI:16567"/>
        <dbReference type="ChEBI" id="CHEBI:29748"/>
        <dbReference type="ChEBI" id="CHEBI:29985"/>
        <dbReference type="ChEBI" id="CHEBI:58359"/>
        <dbReference type="EC" id="4.1.3.27"/>
    </reaction>
</comment>
<comment type="similarity">
    <text evidence="3">Belongs to the anthranilate synthase component I family.</text>
</comment>
<dbReference type="EMBL" id="JBHTEF010000001">
    <property type="protein sequence ID" value="MFC7580498.1"/>
    <property type="molecule type" value="Genomic_DNA"/>
</dbReference>
<dbReference type="InterPro" id="IPR006805">
    <property type="entry name" value="Anth_synth_I_N"/>
</dbReference>
<keyword evidence="9" id="KW-0822">Tryptophan biosynthesis</keyword>
<keyword evidence="8" id="KW-0479">Metal-binding</keyword>
<evidence type="ECO:0000256" key="7">
    <source>
        <dbReference type="ARBA" id="ARBA00022605"/>
    </source>
</evidence>
<evidence type="ECO:0000256" key="8">
    <source>
        <dbReference type="ARBA" id="ARBA00022723"/>
    </source>
</evidence>
<keyword evidence="10" id="KW-0460">Magnesium</keyword>
<evidence type="ECO:0000256" key="4">
    <source>
        <dbReference type="ARBA" id="ARBA00011575"/>
    </source>
</evidence>
<dbReference type="Gene3D" id="3.60.120.10">
    <property type="entry name" value="Anthranilate synthase"/>
    <property type="match status" value="1"/>
</dbReference>
<evidence type="ECO:0000256" key="5">
    <source>
        <dbReference type="ARBA" id="ARBA00012266"/>
    </source>
</evidence>
<dbReference type="InterPro" id="IPR005801">
    <property type="entry name" value="ADC_synthase"/>
</dbReference>
<evidence type="ECO:0000256" key="6">
    <source>
        <dbReference type="ARBA" id="ARBA00020653"/>
    </source>
</evidence>
<proteinExistence type="inferred from homology"/>
<reference evidence="18" key="1">
    <citation type="journal article" date="2019" name="Int. J. Syst. Evol. Microbiol.">
        <title>The Global Catalogue of Microorganisms (GCM) 10K type strain sequencing project: providing services to taxonomists for standard genome sequencing and annotation.</title>
        <authorList>
            <consortium name="The Broad Institute Genomics Platform"/>
            <consortium name="The Broad Institute Genome Sequencing Center for Infectious Disease"/>
            <person name="Wu L."/>
            <person name="Ma J."/>
        </authorList>
    </citation>
    <scope>NUCLEOTIDE SEQUENCE [LARGE SCALE GENOMIC DNA]</scope>
    <source>
        <strain evidence="18">CCUG 56698</strain>
    </source>
</reference>
<dbReference type="PANTHER" id="PTHR11236">
    <property type="entry name" value="AMINOBENZOATE/ANTHRANILATE SYNTHASE"/>
    <property type="match status" value="1"/>
</dbReference>
<dbReference type="InterPro" id="IPR019999">
    <property type="entry name" value="Anth_synth_I-like"/>
</dbReference>
<evidence type="ECO:0000313" key="17">
    <source>
        <dbReference type="EMBL" id="MFC7580498.1"/>
    </source>
</evidence>
<evidence type="ECO:0000313" key="18">
    <source>
        <dbReference type="Proteomes" id="UP001596527"/>
    </source>
</evidence>
<evidence type="ECO:0000256" key="3">
    <source>
        <dbReference type="ARBA" id="ARBA00009562"/>
    </source>
</evidence>
<protein>
    <recommendedName>
        <fullName evidence="6">Anthranilate synthase component 1</fullName>
        <ecNumber evidence="5">4.1.3.27</ecNumber>
    </recommendedName>
</protein>
<evidence type="ECO:0000256" key="13">
    <source>
        <dbReference type="ARBA" id="ARBA00025634"/>
    </source>
</evidence>
<keyword evidence="18" id="KW-1185">Reference proteome</keyword>
<accession>A0ABW2SLS7</accession>
<keyword evidence="11" id="KW-0057">Aromatic amino acid biosynthesis</keyword>